<evidence type="ECO:0000313" key="2">
    <source>
        <dbReference type="Proteomes" id="UP000531594"/>
    </source>
</evidence>
<evidence type="ECO:0000313" key="1">
    <source>
        <dbReference type="EMBL" id="MBB6444373.1"/>
    </source>
</evidence>
<protein>
    <submittedName>
        <fullName evidence="1">Uncharacterized protein</fullName>
    </submittedName>
</protein>
<accession>A0A7X0LUC1</accession>
<dbReference type="EMBL" id="JACHGK010000002">
    <property type="protein sequence ID" value="MBB6444373.1"/>
    <property type="molecule type" value="Genomic_DNA"/>
</dbReference>
<name>A0A7X0LUC1_9BACI</name>
<organism evidence="1 2">
    <name type="scientific">Bacillus benzoevorans</name>
    <dbReference type="NCBI Taxonomy" id="1456"/>
    <lineage>
        <taxon>Bacteria</taxon>
        <taxon>Bacillati</taxon>
        <taxon>Bacillota</taxon>
        <taxon>Bacilli</taxon>
        <taxon>Bacillales</taxon>
        <taxon>Bacillaceae</taxon>
        <taxon>Bacillus</taxon>
    </lineage>
</organism>
<gene>
    <name evidence="1" type="ORF">HNR53_000981</name>
</gene>
<proteinExistence type="predicted"/>
<sequence length="61" mass="6925">MEKKEDFLTTAPKREQMTIENGSIFPNLKNVPGDSVNKHQELVEANVIITGDEIKQQNENL</sequence>
<keyword evidence="2" id="KW-1185">Reference proteome</keyword>
<reference evidence="1 2" key="1">
    <citation type="submission" date="2020-08" db="EMBL/GenBank/DDBJ databases">
        <title>Genomic Encyclopedia of Type Strains, Phase IV (KMG-IV): sequencing the most valuable type-strain genomes for metagenomic binning, comparative biology and taxonomic classification.</title>
        <authorList>
            <person name="Goeker M."/>
        </authorList>
    </citation>
    <scope>NUCLEOTIDE SEQUENCE [LARGE SCALE GENOMIC DNA]</scope>
    <source>
        <strain evidence="1 2">DSM 5391</strain>
    </source>
</reference>
<dbReference type="AlphaFoldDB" id="A0A7X0LUC1"/>
<dbReference type="RefSeq" id="WP_184523749.1">
    <property type="nucleotide sequence ID" value="NZ_JACHGK010000002.1"/>
</dbReference>
<dbReference type="Proteomes" id="UP000531594">
    <property type="component" value="Unassembled WGS sequence"/>
</dbReference>
<comment type="caution">
    <text evidence="1">The sequence shown here is derived from an EMBL/GenBank/DDBJ whole genome shotgun (WGS) entry which is preliminary data.</text>
</comment>